<name>G7YC73_CLOSI</name>
<feature type="compositionally biased region" description="Polar residues" evidence="1">
    <location>
        <begin position="1"/>
        <end position="34"/>
    </location>
</feature>
<keyword evidence="3" id="KW-1185">Reference proteome</keyword>
<reference evidence="2" key="1">
    <citation type="journal article" date="2011" name="Genome Biol.">
        <title>The draft genome of the carcinogenic human liver fluke Clonorchis sinensis.</title>
        <authorList>
            <person name="Wang X."/>
            <person name="Chen W."/>
            <person name="Huang Y."/>
            <person name="Sun J."/>
            <person name="Men J."/>
            <person name="Liu H."/>
            <person name="Luo F."/>
            <person name="Guo L."/>
            <person name="Lv X."/>
            <person name="Deng C."/>
            <person name="Zhou C."/>
            <person name="Fan Y."/>
            <person name="Li X."/>
            <person name="Huang L."/>
            <person name="Hu Y."/>
            <person name="Liang C."/>
            <person name="Hu X."/>
            <person name="Xu J."/>
            <person name="Yu X."/>
        </authorList>
    </citation>
    <scope>NUCLEOTIDE SEQUENCE [LARGE SCALE GENOMIC DNA]</scope>
    <source>
        <strain evidence="2">Henan</strain>
    </source>
</reference>
<evidence type="ECO:0000313" key="2">
    <source>
        <dbReference type="EMBL" id="GAA50562.1"/>
    </source>
</evidence>
<reference key="2">
    <citation type="submission" date="2011-10" db="EMBL/GenBank/DDBJ databases">
        <title>The genome and transcriptome sequence of Clonorchis sinensis provide insights into the carcinogenic liver fluke.</title>
        <authorList>
            <person name="Wang X."/>
            <person name="Huang Y."/>
            <person name="Chen W."/>
            <person name="Liu H."/>
            <person name="Guo L."/>
            <person name="Chen Y."/>
            <person name="Luo F."/>
            <person name="Zhou W."/>
            <person name="Sun J."/>
            <person name="Mao Q."/>
            <person name="Liang P."/>
            <person name="Zhou C."/>
            <person name="Tian Y."/>
            <person name="Men J."/>
            <person name="Lv X."/>
            <person name="Huang L."/>
            <person name="Zhou J."/>
            <person name="Hu Y."/>
            <person name="Li R."/>
            <person name="Zhang F."/>
            <person name="Lei H."/>
            <person name="Li X."/>
            <person name="Hu X."/>
            <person name="Liang C."/>
            <person name="Xu J."/>
            <person name="Wu Z."/>
            <person name="Yu X."/>
        </authorList>
    </citation>
    <scope>NUCLEOTIDE SEQUENCE</scope>
    <source>
        <strain>Henan</strain>
    </source>
</reference>
<dbReference type="Proteomes" id="UP000008909">
    <property type="component" value="Unassembled WGS sequence"/>
</dbReference>
<sequence>MEYSTPNMSTGQATYSSQQEQPRISSTCNTQPPTTAFAGTEPSSHHRAYASYSPYHPPHEFSGSQGSHSGNSPPSYPQPYPPESHGPSLTLNQLLQQGSTPSGYQMRPQSGVPAPSPYRPYEHFPYGYKPSTPSGMADRPQ</sequence>
<feature type="compositionally biased region" description="Polar residues" evidence="1">
    <location>
        <begin position="62"/>
        <end position="71"/>
    </location>
</feature>
<proteinExistence type="predicted"/>
<dbReference type="EMBL" id="DF143057">
    <property type="protein sequence ID" value="GAA50562.1"/>
    <property type="molecule type" value="Genomic_DNA"/>
</dbReference>
<gene>
    <name evidence="2" type="ORF">CLF_104727</name>
</gene>
<feature type="compositionally biased region" description="Polar residues" evidence="1">
    <location>
        <begin position="87"/>
        <end position="103"/>
    </location>
</feature>
<dbReference type="AlphaFoldDB" id="G7YC73"/>
<evidence type="ECO:0000313" key="3">
    <source>
        <dbReference type="Proteomes" id="UP000008909"/>
    </source>
</evidence>
<evidence type="ECO:0000256" key="1">
    <source>
        <dbReference type="SAM" id="MobiDB-lite"/>
    </source>
</evidence>
<protein>
    <submittedName>
        <fullName evidence="2">AT-rich interactive domain-containing protein 1</fullName>
    </submittedName>
</protein>
<feature type="non-terminal residue" evidence="2">
    <location>
        <position position="141"/>
    </location>
</feature>
<accession>G7YC73</accession>
<feature type="compositionally biased region" description="Pro residues" evidence="1">
    <location>
        <begin position="74"/>
        <end position="84"/>
    </location>
</feature>
<feature type="region of interest" description="Disordered" evidence="1">
    <location>
        <begin position="1"/>
        <end position="141"/>
    </location>
</feature>
<organism evidence="2 3">
    <name type="scientific">Clonorchis sinensis</name>
    <name type="common">Chinese liver fluke</name>
    <dbReference type="NCBI Taxonomy" id="79923"/>
    <lineage>
        <taxon>Eukaryota</taxon>
        <taxon>Metazoa</taxon>
        <taxon>Spiralia</taxon>
        <taxon>Lophotrochozoa</taxon>
        <taxon>Platyhelminthes</taxon>
        <taxon>Trematoda</taxon>
        <taxon>Digenea</taxon>
        <taxon>Opisthorchiida</taxon>
        <taxon>Opisthorchiata</taxon>
        <taxon>Opisthorchiidae</taxon>
        <taxon>Clonorchis</taxon>
    </lineage>
</organism>